<dbReference type="Pfam" id="PF18324">
    <property type="entry name" value="Isocitrate_DH_C_bact"/>
    <property type="match status" value="1"/>
</dbReference>
<dbReference type="GO" id="GO:0004449">
    <property type="term" value="F:isocitrate dehydrogenase (NAD+) activity"/>
    <property type="evidence" value="ECO:0007669"/>
    <property type="project" value="TreeGrafter"/>
</dbReference>
<dbReference type="GO" id="GO:0006097">
    <property type="term" value="P:glyoxylate cycle"/>
    <property type="evidence" value="ECO:0007669"/>
    <property type="project" value="UniProtKB-KW"/>
</dbReference>
<comment type="function">
    <text evidence="18">Catalyzes the oxidative decarboxylation of isocitrate to 2-oxoglutarate and carbon dioxide with the concomitant reduction of NADP(+).</text>
</comment>
<dbReference type="PANTHER" id="PTHR11835">
    <property type="entry name" value="DECARBOXYLATING DEHYDROGENASES-ISOCITRATE, ISOPROPYLMALATE, TARTRATE"/>
    <property type="match status" value="1"/>
</dbReference>
<evidence type="ECO:0000313" key="21">
    <source>
        <dbReference type="Proteomes" id="UP000480178"/>
    </source>
</evidence>
<dbReference type="NCBIfam" id="NF006673">
    <property type="entry name" value="PRK09222.1"/>
    <property type="match status" value="1"/>
</dbReference>
<evidence type="ECO:0000256" key="2">
    <source>
        <dbReference type="ARBA" id="ARBA00001946"/>
    </source>
</evidence>
<keyword evidence="9" id="KW-0479">Metal-binding</keyword>
<keyword evidence="13" id="KW-0464">Manganese</keyword>
<comment type="similarity">
    <text evidence="3">Belongs to the isocitrate and isopropylmalate dehydrogenases family.</text>
</comment>
<keyword evidence="21" id="KW-1185">Reference proteome</keyword>
<evidence type="ECO:0000256" key="14">
    <source>
        <dbReference type="ARBA" id="ARBA00023554"/>
    </source>
</evidence>
<organism evidence="20 21">
    <name type="scientific">Rhodocytophaga rosea</name>
    <dbReference type="NCBI Taxonomy" id="2704465"/>
    <lineage>
        <taxon>Bacteria</taxon>
        <taxon>Pseudomonadati</taxon>
        <taxon>Bacteroidota</taxon>
        <taxon>Cytophagia</taxon>
        <taxon>Cytophagales</taxon>
        <taxon>Rhodocytophagaceae</taxon>
        <taxon>Rhodocytophaga</taxon>
    </lineage>
</organism>
<evidence type="ECO:0000256" key="7">
    <source>
        <dbReference type="ARBA" id="ARBA00022435"/>
    </source>
</evidence>
<dbReference type="Pfam" id="PF00180">
    <property type="entry name" value="Iso_dh"/>
    <property type="match status" value="1"/>
</dbReference>
<keyword evidence="8" id="KW-0816">Tricarboxylic acid cycle</keyword>
<keyword evidence="10" id="KW-0460">Magnesium</keyword>
<evidence type="ECO:0000256" key="10">
    <source>
        <dbReference type="ARBA" id="ARBA00022842"/>
    </source>
</evidence>
<feature type="domain" description="Isopropylmalate dehydrogenase-like" evidence="19">
    <location>
        <begin position="6"/>
        <end position="337"/>
    </location>
</feature>
<evidence type="ECO:0000259" key="19">
    <source>
        <dbReference type="SMART" id="SM01329"/>
    </source>
</evidence>
<sequence>MSQKTTITVAYGDGIGPEIMEATLQILDAAGAQLEKEVIEIGEKLYLKGVKTGIEPSAWESLRRTKVFLKAPITTPQGGGYTSLNVTTRKMLGLYANVRPCQSYHPFVVTKHPKMDLVIIRENEEDLYAGIEHQQTEQVVQCLKIISRPGCEKIIRYAFEYARAYGRKKVTCLTKDNIMKLTDGLFHKVFDQIGQEYPDLEKEHWIIDIGSALLADEPERFGVIVTLNLYGDIISDIAAQIAGSVGMGGSANIGDQCAMFEAIHGSAPSIAGQGIANPSGLLHGAIMMLVHIGQPEVAAKIHNAWLSTIEAGIHTGDVFKPDVSKQKVGTKEFAEAVIKRLGRKPHLFKTISYQSAPKPIHTHQEAQQAKRKKDLVGVDVFLDWDKGSADDLGKALEKVTSEGLKLTMISNRGVKVYPDGLPETFCTDHWRCRYVSQNGGVVSHEQILALLAKIQSAGYDFIKIENLCTFDGKPGYSVGQGE</sequence>
<gene>
    <name evidence="20" type="ORF">GXP67_34240</name>
</gene>
<dbReference type="RefSeq" id="WP_162447299.1">
    <property type="nucleotide sequence ID" value="NZ_CP048222.1"/>
</dbReference>
<dbReference type="GO" id="GO:0004450">
    <property type="term" value="F:isocitrate dehydrogenase (NADP+) activity"/>
    <property type="evidence" value="ECO:0007669"/>
    <property type="project" value="UniProtKB-EC"/>
</dbReference>
<dbReference type="InterPro" id="IPR024084">
    <property type="entry name" value="IsoPropMal-DH-like_dom"/>
</dbReference>
<dbReference type="InterPro" id="IPR040978">
    <property type="entry name" value="Isocitrate_DH_TT1725_C"/>
</dbReference>
<dbReference type="GO" id="GO:0006102">
    <property type="term" value="P:isocitrate metabolic process"/>
    <property type="evidence" value="ECO:0007669"/>
    <property type="project" value="TreeGrafter"/>
</dbReference>
<keyword evidence="11" id="KW-0521">NADP</keyword>
<dbReference type="KEGG" id="rhoz:GXP67_34240"/>
<reference evidence="20 21" key="1">
    <citation type="submission" date="2020-01" db="EMBL/GenBank/DDBJ databases">
        <authorList>
            <person name="Kim M.K."/>
        </authorList>
    </citation>
    <scope>NUCLEOTIDE SEQUENCE [LARGE SCALE GENOMIC DNA]</scope>
    <source>
        <strain evidence="20 21">172606-1</strain>
    </source>
</reference>
<dbReference type="InterPro" id="IPR014273">
    <property type="entry name" value="Isocitrate_DH_bac-typ"/>
</dbReference>
<evidence type="ECO:0000256" key="18">
    <source>
        <dbReference type="ARBA" id="ARBA00046127"/>
    </source>
</evidence>
<dbReference type="EC" id="1.1.1.42" evidence="5"/>
<dbReference type="PROSITE" id="PS00470">
    <property type="entry name" value="IDH_IMDH"/>
    <property type="match status" value="1"/>
</dbReference>
<dbReference type="GO" id="GO:0006099">
    <property type="term" value="P:tricarboxylic acid cycle"/>
    <property type="evidence" value="ECO:0007669"/>
    <property type="project" value="UniProtKB-KW"/>
</dbReference>
<dbReference type="GO" id="GO:0000287">
    <property type="term" value="F:magnesium ion binding"/>
    <property type="evidence" value="ECO:0007669"/>
    <property type="project" value="InterPro"/>
</dbReference>
<evidence type="ECO:0000256" key="15">
    <source>
        <dbReference type="ARBA" id="ARBA00029765"/>
    </source>
</evidence>
<evidence type="ECO:0000256" key="11">
    <source>
        <dbReference type="ARBA" id="ARBA00022857"/>
    </source>
</evidence>
<keyword evidence="12 20" id="KW-0560">Oxidoreductase</keyword>
<evidence type="ECO:0000256" key="5">
    <source>
        <dbReference type="ARBA" id="ARBA00013013"/>
    </source>
</evidence>
<evidence type="ECO:0000256" key="12">
    <source>
        <dbReference type="ARBA" id="ARBA00023002"/>
    </source>
</evidence>
<dbReference type="NCBIfam" id="TIGR02924">
    <property type="entry name" value="ICDH_alpha"/>
    <property type="match status" value="1"/>
</dbReference>
<protein>
    <recommendedName>
        <fullName evidence="6">Isocitrate dehydrogenase [NADP]</fullName>
        <ecNumber evidence="5">1.1.1.42</ecNumber>
    </recommendedName>
    <alternativeName>
        <fullName evidence="15">IDP</fullName>
    </alternativeName>
    <alternativeName>
        <fullName evidence="16">NADP(+)-specific ICDH</fullName>
    </alternativeName>
    <alternativeName>
        <fullName evidence="17">Oxalosuccinate decarboxylase</fullName>
    </alternativeName>
</protein>
<evidence type="ECO:0000256" key="16">
    <source>
        <dbReference type="ARBA" id="ARBA00029990"/>
    </source>
</evidence>
<comment type="cofactor">
    <cofactor evidence="1">
        <name>Mn(2+)</name>
        <dbReference type="ChEBI" id="CHEBI:29035"/>
    </cofactor>
</comment>
<comment type="catalytic activity">
    <reaction evidence="14">
        <text>D-threo-isocitrate + NADP(+) = 2-oxoglutarate + CO2 + NADPH</text>
        <dbReference type="Rhea" id="RHEA:19629"/>
        <dbReference type="ChEBI" id="CHEBI:15562"/>
        <dbReference type="ChEBI" id="CHEBI:16526"/>
        <dbReference type="ChEBI" id="CHEBI:16810"/>
        <dbReference type="ChEBI" id="CHEBI:57783"/>
        <dbReference type="ChEBI" id="CHEBI:58349"/>
        <dbReference type="EC" id="1.1.1.42"/>
    </reaction>
</comment>
<name>A0A6C0GVK7_9BACT</name>
<dbReference type="FunFam" id="3.40.718.10:FF:000020">
    <property type="entry name" value="Isocitrate dehydrogenase"/>
    <property type="match status" value="1"/>
</dbReference>
<dbReference type="PANTHER" id="PTHR11835:SF43">
    <property type="entry name" value="ISOPROPYLMALATE DEHYDROGENASE-LIKE DOMAIN-CONTAINING PROTEIN"/>
    <property type="match status" value="1"/>
</dbReference>
<evidence type="ECO:0000313" key="20">
    <source>
        <dbReference type="EMBL" id="QHT71360.1"/>
    </source>
</evidence>
<evidence type="ECO:0000256" key="1">
    <source>
        <dbReference type="ARBA" id="ARBA00001936"/>
    </source>
</evidence>
<accession>A0A6C0GVK7</accession>
<dbReference type="SUPFAM" id="SSF53659">
    <property type="entry name" value="Isocitrate/Isopropylmalate dehydrogenase-like"/>
    <property type="match status" value="1"/>
</dbReference>
<dbReference type="GO" id="GO:0051287">
    <property type="term" value="F:NAD binding"/>
    <property type="evidence" value="ECO:0007669"/>
    <property type="project" value="InterPro"/>
</dbReference>
<dbReference type="EMBL" id="CP048222">
    <property type="protein sequence ID" value="QHT71360.1"/>
    <property type="molecule type" value="Genomic_DNA"/>
</dbReference>
<dbReference type="InterPro" id="IPR046997">
    <property type="entry name" value="Isocitrate_DH_TT1725_C_sf"/>
</dbReference>
<evidence type="ECO:0000256" key="6">
    <source>
        <dbReference type="ARBA" id="ARBA00019562"/>
    </source>
</evidence>
<evidence type="ECO:0000256" key="8">
    <source>
        <dbReference type="ARBA" id="ARBA00022532"/>
    </source>
</evidence>
<keyword evidence="7" id="KW-0329">Glyoxylate bypass</keyword>
<evidence type="ECO:0000256" key="17">
    <source>
        <dbReference type="ARBA" id="ARBA00031098"/>
    </source>
</evidence>
<evidence type="ECO:0000256" key="9">
    <source>
        <dbReference type="ARBA" id="ARBA00022723"/>
    </source>
</evidence>
<dbReference type="Gene3D" id="3.30.70.1570">
    <property type="match status" value="1"/>
</dbReference>
<comment type="subunit">
    <text evidence="4">Homodimer.</text>
</comment>
<dbReference type="SMART" id="SM01329">
    <property type="entry name" value="Iso_dh"/>
    <property type="match status" value="1"/>
</dbReference>
<comment type="cofactor">
    <cofactor evidence="2">
        <name>Mg(2+)</name>
        <dbReference type="ChEBI" id="CHEBI:18420"/>
    </cofactor>
</comment>
<evidence type="ECO:0000256" key="3">
    <source>
        <dbReference type="ARBA" id="ARBA00007769"/>
    </source>
</evidence>
<dbReference type="Gene3D" id="3.40.718.10">
    <property type="entry name" value="Isopropylmalate Dehydrogenase"/>
    <property type="match status" value="1"/>
</dbReference>
<dbReference type="InterPro" id="IPR019818">
    <property type="entry name" value="IsoCit/isopropylmalate_DH_CS"/>
</dbReference>
<proteinExistence type="inferred from homology"/>
<dbReference type="Proteomes" id="UP000480178">
    <property type="component" value="Chromosome"/>
</dbReference>
<evidence type="ECO:0000256" key="4">
    <source>
        <dbReference type="ARBA" id="ARBA00011738"/>
    </source>
</evidence>
<dbReference type="AlphaFoldDB" id="A0A6C0GVK7"/>
<evidence type="ECO:0000256" key="13">
    <source>
        <dbReference type="ARBA" id="ARBA00023211"/>
    </source>
</evidence>